<dbReference type="Proteomes" id="UP000321479">
    <property type="component" value="Chromosome"/>
</dbReference>
<dbReference type="RefSeq" id="WP_147032462.1">
    <property type="nucleotide sequence ID" value="NZ_CP042436.1"/>
</dbReference>
<accession>A0A5B8UY24</accession>
<keyword evidence="2" id="KW-1185">Reference proteome</keyword>
<gene>
    <name evidence="1" type="ORF">FRZ54_15335</name>
</gene>
<sequence length="106" mass="12168">MHPQITAVVNKASVYAQAPNDIAQNNAERVLNYIDDLNLEKNIRFRPTLSGSLFMAWNIGDWEYDMECVKNGYIIFSFTKGGYEKASGCALFDEFIPQFEKYLLML</sequence>
<dbReference type="EMBL" id="CP042436">
    <property type="protein sequence ID" value="QEC63889.1"/>
    <property type="molecule type" value="Genomic_DNA"/>
</dbReference>
<dbReference type="KEGG" id="mgin:FRZ54_15335"/>
<name>A0A5B8UY24_9SPHI</name>
<dbReference type="OrthoDB" id="797026at2"/>
<proteinExistence type="predicted"/>
<organism evidence="1 2">
    <name type="scientific">Mucilaginibacter ginsenosidivorans</name>
    <dbReference type="NCBI Taxonomy" id="398053"/>
    <lineage>
        <taxon>Bacteria</taxon>
        <taxon>Pseudomonadati</taxon>
        <taxon>Bacteroidota</taxon>
        <taxon>Sphingobacteriia</taxon>
        <taxon>Sphingobacteriales</taxon>
        <taxon>Sphingobacteriaceae</taxon>
        <taxon>Mucilaginibacter</taxon>
    </lineage>
</organism>
<evidence type="ECO:0000313" key="2">
    <source>
        <dbReference type="Proteomes" id="UP000321479"/>
    </source>
</evidence>
<reference evidence="1 2" key="1">
    <citation type="journal article" date="2017" name="Curr. Microbiol.">
        <title>Mucilaginibacter ginsenosidivorans sp. nov., Isolated from Soil of Ginseng Field.</title>
        <authorList>
            <person name="Kim M.M."/>
            <person name="Siddiqi M.Z."/>
            <person name="Im W.T."/>
        </authorList>
    </citation>
    <scope>NUCLEOTIDE SEQUENCE [LARGE SCALE GENOMIC DNA]</scope>
    <source>
        <strain evidence="1 2">Gsoil 3017</strain>
    </source>
</reference>
<dbReference type="AlphaFoldDB" id="A0A5B8UY24"/>
<protein>
    <submittedName>
        <fullName evidence="1">Uncharacterized protein</fullName>
    </submittedName>
</protein>
<evidence type="ECO:0000313" key="1">
    <source>
        <dbReference type="EMBL" id="QEC63889.1"/>
    </source>
</evidence>